<sequence>MGKQRAMRKPVERCTLCEHVFPTRKTKKAHMETCAGQVVIFEIEPVADGIASSTADGVPSLQIQEVKSEL</sequence>
<dbReference type="Proteomes" id="UP001562425">
    <property type="component" value="Unassembled WGS sequence"/>
</dbReference>
<reference evidence="1 2" key="1">
    <citation type="submission" date="2024-05" db="EMBL/GenBank/DDBJ databases">
        <title>Culex pipiens pipiens assembly and annotation.</title>
        <authorList>
            <person name="Alout H."/>
            <person name="Durand T."/>
        </authorList>
    </citation>
    <scope>NUCLEOTIDE SEQUENCE [LARGE SCALE GENOMIC DNA]</scope>
    <source>
        <strain evidence="1">HA-2024</strain>
        <tissue evidence="1">Whole body</tissue>
    </source>
</reference>
<dbReference type="EMBL" id="JBEHCU010014013">
    <property type="protein sequence ID" value="KAL1373758.1"/>
    <property type="molecule type" value="Genomic_DNA"/>
</dbReference>
<organism evidence="1 2">
    <name type="scientific">Culex pipiens pipiens</name>
    <name type="common">Northern house mosquito</name>
    <dbReference type="NCBI Taxonomy" id="38569"/>
    <lineage>
        <taxon>Eukaryota</taxon>
        <taxon>Metazoa</taxon>
        <taxon>Ecdysozoa</taxon>
        <taxon>Arthropoda</taxon>
        <taxon>Hexapoda</taxon>
        <taxon>Insecta</taxon>
        <taxon>Pterygota</taxon>
        <taxon>Neoptera</taxon>
        <taxon>Endopterygota</taxon>
        <taxon>Diptera</taxon>
        <taxon>Nematocera</taxon>
        <taxon>Culicoidea</taxon>
        <taxon>Culicidae</taxon>
        <taxon>Culicinae</taxon>
        <taxon>Culicini</taxon>
        <taxon>Culex</taxon>
        <taxon>Culex</taxon>
    </lineage>
</organism>
<keyword evidence="2" id="KW-1185">Reference proteome</keyword>
<protein>
    <submittedName>
        <fullName evidence="1">Uncharacterized protein</fullName>
    </submittedName>
</protein>
<gene>
    <name evidence="1" type="ORF">pipiens_018470</name>
</gene>
<name>A0ABD1CBM6_CULPP</name>
<evidence type="ECO:0000313" key="1">
    <source>
        <dbReference type="EMBL" id="KAL1373758.1"/>
    </source>
</evidence>
<accession>A0ABD1CBM6</accession>
<proteinExistence type="predicted"/>
<dbReference type="AlphaFoldDB" id="A0ABD1CBM6"/>
<comment type="caution">
    <text evidence="1">The sequence shown here is derived from an EMBL/GenBank/DDBJ whole genome shotgun (WGS) entry which is preliminary data.</text>
</comment>
<evidence type="ECO:0000313" key="2">
    <source>
        <dbReference type="Proteomes" id="UP001562425"/>
    </source>
</evidence>